<evidence type="ECO:0000256" key="7">
    <source>
        <dbReference type="ARBA" id="ARBA00023114"/>
    </source>
</evidence>
<keyword evidence="8 10" id="KW-0472">Membrane</keyword>
<keyword evidence="6 10" id="KW-0406">Ion transport</keyword>
<keyword evidence="5 10" id="KW-0732">Signal</keyword>
<reference evidence="11 12" key="1">
    <citation type="submission" date="2016-09" db="EMBL/GenBank/DDBJ databases">
        <title>Rhizobium sp. nov., a novel species isolated from the rice rhizosphere.</title>
        <authorList>
            <person name="Zhao J."/>
            <person name="Zhang X."/>
        </authorList>
    </citation>
    <scope>NUCLEOTIDE SEQUENCE [LARGE SCALE GENOMIC DNA]</scope>
    <source>
        <strain evidence="11 12">1.7048</strain>
    </source>
</reference>
<evidence type="ECO:0000256" key="6">
    <source>
        <dbReference type="ARBA" id="ARBA00023065"/>
    </source>
</evidence>
<keyword evidence="4 10" id="KW-0812">Transmembrane</keyword>
<name>A0A1Q9AT95_9HYPH</name>
<dbReference type="RefSeq" id="WP_075629031.1">
    <property type="nucleotide sequence ID" value="NZ_FOAM01000003.1"/>
</dbReference>
<dbReference type="InterPro" id="IPR003684">
    <property type="entry name" value="Porin_alphabac"/>
</dbReference>
<dbReference type="Proteomes" id="UP000186364">
    <property type="component" value="Unassembled WGS sequence"/>
</dbReference>
<evidence type="ECO:0000256" key="3">
    <source>
        <dbReference type="ARBA" id="ARBA00022452"/>
    </source>
</evidence>
<gene>
    <name evidence="11" type="ORF">BJF93_17310</name>
</gene>
<comment type="subcellular location">
    <subcellularLocation>
        <location evidence="10">Cell outer membrane</location>
        <topology evidence="10">Multi-pass membrane protein</topology>
    </subcellularLocation>
</comment>
<dbReference type="GO" id="GO:0006811">
    <property type="term" value="P:monoatomic ion transport"/>
    <property type="evidence" value="ECO:0007669"/>
    <property type="project" value="UniProtKB-KW"/>
</dbReference>
<dbReference type="AlphaFoldDB" id="A0A1Q9AT95"/>
<dbReference type="GO" id="GO:0046930">
    <property type="term" value="C:pore complex"/>
    <property type="evidence" value="ECO:0007669"/>
    <property type="project" value="UniProtKB-KW"/>
</dbReference>
<feature type="signal peptide" evidence="10">
    <location>
        <begin position="1"/>
        <end position="22"/>
    </location>
</feature>
<evidence type="ECO:0000313" key="12">
    <source>
        <dbReference type="Proteomes" id="UP000186364"/>
    </source>
</evidence>
<comment type="function">
    <text evidence="10">Forms passive diffusion pores that allow small molecular weight hydrophilic materials across the outer membrane.</text>
</comment>
<comment type="domain">
    <text evidence="10">Consists of 16-stranded beta-barrel sheets, with large surface-exposed loops, that form a transmembrane pore at the center of each barrel. The pore is partially ocluded by a peptide loop that folds into the pore lumen.</text>
</comment>
<keyword evidence="9 10" id="KW-0998">Cell outer membrane</keyword>
<dbReference type="GO" id="GO:0009279">
    <property type="term" value="C:cell outer membrane"/>
    <property type="evidence" value="ECO:0007669"/>
    <property type="project" value="UniProtKB-SubCell"/>
</dbReference>
<keyword evidence="12" id="KW-1185">Reference proteome</keyword>
<dbReference type="SUPFAM" id="SSF56935">
    <property type="entry name" value="Porins"/>
    <property type="match status" value="1"/>
</dbReference>
<dbReference type="GO" id="GO:0015288">
    <property type="term" value="F:porin activity"/>
    <property type="evidence" value="ECO:0007669"/>
    <property type="project" value="UniProtKB-KW"/>
</dbReference>
<proteinExistence type="inferred from homology"/>
<comment type="similarity">
    <text evidence="1 10">Belongs to the alphaproteobacteria porin family.</text>
</comment>
<protein>
    <recommendedName>
        <fullName evidence="10">Porin</fullName>
    </recommendedName>
</protein>
<evidence type="ECO:0000256" key="4">
    <source>
        <dbReference type="ARBA" id="ARBA00022692"/>
    </source>
</evidence>
<evidence type="ECO:0000256" key="10">
    <source>
        <dbReference type="RuleBase" id="RU364005"/>
    </source>
</evidence>
<keyword evidence="3 10" id="KW-1134">Transmembrane beta strand</keyword>
<evidence type="ECO:0000256" key="9">
    <source>
        <dbReference type="ARBA" id="ARBA00023237"/>
    </source>
</evidence>
<feature type="chain" id="PRO_5010000120" description="Porin" evidence="10">
    <location>
        <begin position="23"/>
        <end position="333"/>
    </location>
</feature>
<evidence type="ECO:0000313" key="11">
    <source>
        <dbReference type="EMBL" id="OLP58606.1"/>
    </source>
</evidence>
<sequence length="333" mass="35579">MNIKSLLLGSAAAMAVVSGAQAADAIVAAEPEALEYVRVCDAFGKGYFYIPGTETCLKIGGYVRTQLTVKENAFGRDGKGDYDAQSKGYLTFAAKNDTELGVVSGYINLEADDNGVKNDGSWINVAGFDVGYFYDWFDDGINGETDELGSPKTLQNSVRYTYDGGAFTAGVSVDELTGGYTLKSNDDIGVGGKLGFTAGSVSGWVIGNYDFDADEAAFKALLAAGFGPGTLQVAGVYATNPSYYWNASKWTVAASYELKATEKFTITPAAQYWGDYGISEFGNFKGPDAWKVGVTAGYQITDGLRSLATVNYKKVDDNGGDQWTGFLRLQRDF</sequence>
<dbReference type="OrthoDB" id="7801681at2"/>
<comment type="caution">
    <text evidence="11">The sequence shown here is derived from an EMBL/GenBank/DDBJ whole genome shotgun (WGS) entry which is preliminary data.</text>
</comment>
<evidence type="ECO:0000256" key="5">
    <source>
        <dbReference type="ARBA" id="ARBA00022729"/>
    </source>
</evidence>
<dbReference type="EMBL" id="MKIP01000057">
    <property type="protein sequence ID" value="OLP58606.1"/>
    <property type="molecule type" value="Genomic_DNA"/>
</dbReference>
<dbReference type="Pfam" id="PF02530">
    <property type="entry name" value="Porin_2"/>
    <property type="match status" value="1"/>
</dbReference>
<evidence type="ECO:0000256" key="2">
    <source>
        <dbReference type="ARBA" id="ARBA00022448"/>
    </source>
</evidence>
<evidence type="ECO:0000256" key="8">
    <source>
        <dbReference type="ARBA" id="ARBA00023136"/>
    </source>
</evidence>
<organism evidence="11 12">
    <name type="scientific">Xaviernesmea oryzae</name>
    <dbReference type="NCBI Taxonomy" id="464029"/>
    <lineage>
        <taxon>Bacteria</taxon>
        <taxon>Pseudomonadati</taxon>
        <taxon>Pseudomonadota</taxon>
        <taxon>Alphaproteobacteria</taxon>
        <taxon>Hyphomicrobiales</taxon>
        <taxon>Rhizobiaceae</taxon>
        <taxon>Rhizobium/Agrobacterium group</taxon>
        <taxon>Xaviernesmea</taxon>
    </lineage>
</organism>
<keyword evidence="2 10" id="KW-0813">Transport</keyword>
<evidence type="ECO:0000256" key="1">
    <source>
        <dbReference type="ARBA" id="ARBA00009521"/>
    </source>
</evidence>
<keyword evidence="7 10" id="KW-0626">Porin</keyword>
<accession>A0A1Q9AT95</accession>